<sequence length="63" mass="7116">MDTSALLVLMVGVLASSYGFGAVWLRLNDTFRELPSWVPLAWPVLLPVAFFWLVVSRFFGRTV</sequence>
<proteinExistence type="predicted"/>
<dbReference type="RefSeq" id="WP_166882603.1">
    <property type="nucleotide sequence ID" value="NZ_WHJH01000120.1"/>
</dbReference>
<reference evidence="2 3" key="1">
    <citation type="submission" date="2019-10" db="EMBL/GenBank/DDBJ databases">
        <title>Taxonomy of Antarctic Massilia spp.: description of Massilia rubra sp. nov., Massilia aquatica sp. nov., Massilia mucilaginosa sp. nov., Massilia frigida sp. nov. isolated from streams, lakes and regoliths.</title>
        <authorList>
            <person name="Holochova P."/>
            <person name="Sedlacek I."/>
            <person name="Kralova S."/>
            <person name="Maslanova I."/>
            <person name="Busse H.-J."/>
            <person name="Stankova E."/>
            <person name="Vrbovska V."/>
            <person name="Kovarovic V."/>
            <person name="Bartak M."/>
            <person name="Svec P."/>
            <person name="Pantucek R."/>
        </authorList>
    </citation>
    <scope>NUCLEOTIDE SEQUENCE [LARGE SCALE GENOMIC DNA]</scope>
    <source>
        <strain evidence="2 3">CCM 8733</strain>
    </source>
</reference>
<name>A0ABX0P3J6_9BURK</name>
<keyword evidence="1" id="KW-1133">Transmembrane helix</keyword>
<evidence type="ECO:0000256" key="1">
    <source>
        <dbReference type="SAM" id="Phobius"/>
    </source>
</evidence>
<dbReference type="EMBL" id="WHJH01000120">
    <property type="protein sequence ID" value="NHZ93924.1"/>
    <property type="molecule type" value="Genomic_DNA"/>
</dbReference>
<keyword evidence="1" id="KW-0472">Membrane</keyword>
<accession>A0ABX0P3J6</accession>
<organism evidence="2 3">
    <name type="scientific">Massilia mucilaginosa</name>
    <dbReference type="NCBI Taxonomy" id="2609282"/>
    <lineage>
        <taxon>Bacteria</taxon>
        <taxon>Pseudomonadati</taxon>
        <taxon>Pseudomonadota</taxon>
        <taxon>Betaproteobacteria</taxon>
        <taxon>Burkholderiales</taxon>
        <taxon>Oxalobacteraceae</taxon>
        <taxon>Telluria group</taxon>
        <taxon>Massilia</taxon>
    </lineage>
</organism>
<comment type="caution">
    <text evidence="2">The sequence shown here is derived from an EMBL/GenBank/DDBJ whole genome shotgun (WGS) entry which is preliminary data.</text>
</comment>
<protein>
    <submittedName>
        <fullName evidence="2">Uncharacterized protein</fullName>
    </submittedName>
</protein>
<feature type="transmembrane region" description="Helical" evidence="1">
    <location>
        <begin position="37"/>
        <end position="59"/>
    </location>
</feature>
<evidence type="ECO:0000313" key="2">
    <source>
        <dbReference type="EMBL" id="NHZ93924.1"/>
    </source>
</evidence>
<keyword evidence="1" id="KW-0812">Transmembrane</keyword>
<gene>
    <name evidence="2" type="ORF">F2P45_33755</name>
</gene>
<evidence type="ECO:0000313" key="3">
    <source>
        <dbReference type="Proteomes" id="UP000609726"/>
    </source>
</evidence>
<dbReference type="Proteomes" id="UP000609726">
    <property type="component" value="Unassembled WGS sequence"/>
</dbReference>
<keyword evidence="3" id="KW-1185">Reference proteome</keyword>